<sequence>MQYQPPTLQRRFVGHVIRTLSVLSGTACEAFCFDDDDCMSINLGPQQQEKHICELSSSDHNIHPKHLTHKQGFLYKSVWNYCSSSPCPSGYTCQTGFTDKGYRCKADSCLSFSENWKKVNEDPVCFGAAGDTYGTFTINRSGLINTFTLVYRNGSVNCAFSHESEPTHWGCKHPVYGDKQLATVLTYTNRSALLLADYLRNTRDCGFRYYTYHLKGTDVNSPELVFNHLLPPLNVSLGQTFQIWYAEDLVDCSESDNSGQICVDVYAWYI</sequence>
<comment type="caution">
    <text evidence="2">The sequence shown here is derived from an EMBL/GenBank/DDBJ whole genome shotgun (WGS) entry which is preliminary data.</text>
</comment>
<evidence type="ECO:0000313" key="2">
    <source>
        <dbReference type="EMBL" id="CAH3107640.1"/>
    </source>
</evidence>
<dbReference type="EMBL" id="CALNXK010000020">
    <property type="protein sequence ID" value="CAH3107640.1"/>
    <property type="molecule type" value="Genomic_DNA"/>
</dbReference>
<name>A0ABN8NFP1_9CNID</name>
<organism evidence="2 3">
    <name type="scientific">Porites lobata</name>
    <dbReference type="NCBI Taxonomy" id="104759"/>
    <lineage>
        <taxon>Eukaryota</taxon>
        <taxon>Metazoa</taxon>
        <taxon>Cnidaria</taxon>
        <taxon>Anthozoa</taxon>
        <taxon>Hexacorallia</taxon>
        <taxon>Scleractinia</taxon>
        <taxon>Fungiina</taxon>
        <taxon>Poritidae</taxon>
        <taxon>Porites</taxon>
    </lineage>
</organism>
<evidence type="ECO:0000313" key="3">
    <source>
        <dbReference type="Proteomes" id="UP001159405"/>
    </source>
</evidence>
<gene>
    <name evidence="2" type="ORF">PLOB_00016785</name>
</gene>
<evidence type="ECO:0000259" key="1">
    <source>
        <dbReference type="Pfam" id="PF00024"/>
    </source>
</evidence>
<accession>A0ABN8NFP1</accession>
<dbReference type="Pfam" id="PF00024">
    <property type="entry name" value="PAN_1"/>
    <property type="match status" value="1"/>
</dbReference>
<dbReference type="Proteomes" id="UP001159405">
    <property type="component" value="Unassembled WGS sequence"/>
</dbReference>
<reference evidence="2 3" key="1">
    <citation type="submission" date="2022-05" db="EMBL/GenBank/DDBJ databases">
        <authorList>
            <consortium name="Genoscope - CEA"/>
            <person name="William W."/>
        </authorList>
    </citation>
    <scope>NUCLEOTIDE SEQUENCE [LARGE SCALE GENOMIC DNA]</scope>
</reference>
<keyword evidence="3" id="KW-1185">Reference proteome</keyword>
<proteinExistence type="predicted"/>
<dbReference type="InterPro" id="IPR003609">
    <property type="entry name" value="Pan_app"/>
</dbReference>
<feature type="domain" description="Apple" evidence="1">
    <location>
        <begin position="9"/>
        <end position="72"/>
    </location>
</feature>
<protein>
    <recommendedName>
        <fullName evidence="1">Apple domain-containing protein</fullName>
    </recommendedName>
</protein>